<dbReference type="GO" id="GO:0051287">
    <property type="term" value="F:NAD binding"/>
    <property type="evidence" value="ECO:0007669"/>
    <property type="project" value="UniProtKB-UniRule"/>
</dbReference>
<dbReference type="Gene3D" id="3.40.50.720">
    <property type="entry name" value="NAD(P)-binding Rossmann-like Domain"/>
    <property type="match status" value="1"/>
</dbReference>
<proteinExistence type="inferred from homology"/>
<keyword evidence="4 13" id="KW-0521">NADP</keyword>
<dbReference type="InterPro" id="IPR036291">
    <property type="entry name" value="NAD(P)-bd_dom_sf"/>
</dbReference>
<evidence type="ECO:0000256" key="7">
    <source>
        <dbReference type="ARBA" id="ARBA00023027"/>
    </source>
</evidence>
<sequence length="235" mass="25385">MKIGVLGYRGRMGKALQSVAAEASVELVELLPDTQIGALDALIDFSSPSGLLEVAQRISDSPLPLVSGTTGLSQDEHTKLASLVKNRPFLHAANFSVGVNVLEHLVELAAKATRGFDIEVFEAHHRHKVDAPGGTAIFLAEAAARARELDLQSVAEWGRHGQVGPRSEDEIGFQVVRGGSIVGEHTVFFAGEGERLELTHRAQDRTIFARGALRAARWLVDKPTGNYSMRDVLFS</sequence>
<dbReference type="GO" id="GO:0016726">
    <property type="term" value="F:oxidoreductase activity, acting on CH or CH2 groups, NAD or NADP as acceptor"/>
    <property type="evidence" value="ECO:0007669"/>
    <property type="project" value="UniProtKB-UniRule"/>
</dbReference>
<dbReference type="RefSeq" id="WP_146956780.1">
    <property type="nucleotide sequence ID" value="NZ_CP042467.1"/>
</dbReference>
<evidence type="ECO:0000256" key="12">
    <source>
        <dbReference type="ARBA" id="ARBA00049396"/>
    </source>
</evidence>
<organism evidence="16 17">
    <name type="scientific">Microvenator marinus</name>
    <dbReference type="NCBI Taxonomy" id="2600177"/>
    <lineage>
        <taxon>Bacteria</taxon>
        <taxon>Deltaproteobacteria</taxon>
        <taxon>Bradymonadales</taxon>
        <taxon>Microvenatoraceae</taxon>
        <taxon>Microvenator</taxon>
    </lineage>
</organism>
<comment type="catalytic activity">
    <reaction evidence="12 13">
        <text>(S)-2,3,4,5-tetrahydrodipicolinate + NAD(+) + H2O = (2S,4S)-4-hydroxy-2,3,4,5-tetrahydrodipicolinate + NADH + H(+)</text>
        <dbReference type="Rhea" id="RHEA:35323"/>
        <dbReference type="ChEBI" id="CHEBI:15377"/>
        <dbReference type="ChEBI" id="CHEBI:15378"/>
        <dbReference type="ChEBI" id="CHEBI:16845"/>
        <dbReference type="ChEBI" id="CHEBI:57540"/>
        <dbReference type="ChEBI" id="CHEBI:57945"/>
        <dbReference type="ChEBI" id="CHEBI:67139"/>
        <dbReference type="EC" id="1.17.1.8"/>
    </reaction>
</comment>
<dbReference type="GO" id="GO:0009089">
    <property type="term" value="P:lysine biosynthetic process via diaminopimelate"/>
    <property type="evidence" value="ECO:0007669"/>
    <property type="project" value="UniProtKB-UniRule"/>
</dbReference>
<keyword evidence="5 13" id="KW-0220">Diaminopimelate biosynthesis</keyword>
<evidence type="ECO:0000259" key="15">
    <source>
        <dbReference type="Pfam" id="PF05173"/>
    </source>
</evidence>
<dbReference type="EMBL" id="CP042467">
    <property type="protein sequence ID" value="QED25849.1"/>
    <property type="molecule type" value="Genomic_DNA"/>
</dbReference>
<feature type="active site" description="Proton donor" evidence="13">
    <location>
        <position position="128"/>
    </location>
</feature>
<keyword evidence="3 13" id="KW-0028">Amino-acid biosynthesis</keyword>
<dbReference type="UniPathway" id="UPA00034">
    <property type="reaction ID" value="UER00018"/>
</dbReference>
<dbReference type="HAMAP" id="MF_00102">
    <property type="entry name" value="DapB"/>
    <property type="match status" value="1"/>
</dbReference>
<dbReference type="GO" id="GO:0005829">
    <property type="term" value="C:cytosol"/>
    <property type="evidence" value="ECO:0007669"/>
    <property type="project" value="TreeGrafter"/>
</dbReference>
<feature type="binding site" evidence="13">
    <location>
        <position position="125"/>
    </location>
    <ligand>
        <name>(S)-2,3,4,5-tetrahydrodipicolinate</name>
        <dbReference type="ChEBI" id="CHEBI:16845"/>
    </ligand>
</feature>
<feature type="domain" description="Dihydrodipicolinate reductase C-terminal" evidence="15">
    <location>
        <begin position="98"/>
        <end position="233"/>
    </location>
</feature>
<feature type="binding site" evidence="13">
    <location>
        <begin position="7"/>
        <end position="12"/>
    </location>
    <ligand>
        <name>NAD(+)</name>
        <dbReference type="ChEBI" id="CHEBI:57540"/>
    </ligand>
</feature>
<feature type="active site" description="Proton donor/acceptor" evidence="13">
    <location>
        <position position="124"/>
    </location>
</feature>
<comment type="similarity">
    <text evidence="1 13">Belongs to the DapB family.</text>
</comment>
<evidence type="ECO:0000256" key="13">
    <source>
        <dbReference type="HAMAP-Rule" id="MF_00102"/>
    </source>
</evidence>
<evidence type="ECO:0000256" key="4">
    <source>
        <dbReference type="ARBA" id="ARBA00022857"/>
    </source>
</evidence>
<dbReference type="SUPFAM" id="SSF55347">
    <property type="entry name" value="Glyceraldehyde-3-phosphate dehydrogenase-like, C-terminal domain"/>
    <property type="match status" value="1"/>
</dbReference>
<keyword evidence="2 13" id="KW-0963">Cytoplasm</keyword>
<comment type="function">
    <text evidence="13">Catalyzes the conversion of 4-hydroxy-tetrahydrodipicolinate (HTPA) to tetrahydrodipicolinate.</text>
</comment>
<dbReference type="SUPFAM" id="SSF51735">
    <property type="entry name" value="NAD(P)-binding Rossmann-fold domains"/>
    <property type="match status" value="1"/>
</dbReference>
<comment type="subcellular location">
    <subcellularLocation>
        <location evidence="13">Cytoplasm</location>
    </subcellularLocation>
</comment>
<feature type="binding site" evidence="13">
    <location>
        <begin position="134"/>
        <end position="135"/>
    </location>
    <ligand>
        <name>(S)-2,3,4,5-tetrahydrodipicolinate</name>
        <dbReference type="ChEBI" id="CHEBI:16845"/>
    </ligand>
</feature>
<evidence type="ECO:0000256" key="2">
    <source>
        <dbReference type="ARBA" id="ARBA00022490"/>
    </source>
</evidence>
<evidence type="ECO:0000256" key="1">
    <source>
        <dbReference type="ARBA" id="ARBA00006642"/>
    </source>
</evidence>
<keyword evidence="17" id="KW-1185">Reference proteome</keyword>
<dbReference type="InterPro" id="IPR022663">
    <property type="entry name" value="DapB_C"/>
</dbReference>
<comment type="caution">
    <text evidence="13">Lacks conserved residue(s) required for the propagation of feature annotation.</text>
</comment>
<feature type="binding site" evidence="13">
    <location>
        <begin position="92"/>
        <end position="95"/>
    </location>
    <ligand>
        <name>NAD(+)</name>
        <dbReference type="ChEBI" id="CHEBI:57540"/>
    </ligand>
</feature>
<keyword evidence="8 13" id="KW-0457">Lysine biosynthesis</keyword>
<name>A0A5B8XR57_9DELT</name>
<evidence type="ECO:0000313" key="16">
    <source>
        <dbReference type="EMBL" id="QED25849.1"/>
    </source>
</evidence>
<evidence type="ECO:0000256" key="6">
    <source>
        <dbReference type="ARBA" id="ARBA00023002"/>
    </source>
</evidence>
<evidence type="ECO:0000259" key="14">
    <source>
        <dbReference type="Pfam" id="PF01113"/>
    </source>
</evidence>
<evidence type="ECO:0000313" key="17">
    <source>
        <dbReference type="Proteomes" id="UP000321595"/>
    </source>
</evidence>
<comment type="catalytic activity">
    <reaction evidence="11 13">
        <text>(S)-2,3,4,5-tetrahydrodipicolinate + NADP(+) + H2O = (2S,4S)-4-hydroxy-2,3,4,5-tetrahydrodipicolinate + NADPH + H(+)</text>
        <dbReference type="Rhea" id="RHEA:35331"/>
        <dbReference type="ChEBI" id="CHEBI:15377"/>
        <dbReference type="ChEBI" id="CHEBI:15378"/>
        <dbReference type="ChEBI" id="CHEBI:16845"/>
        <dbReference type="ChEBI" id="CHEBI:57783"/>
        <dbReference type="ChEBI" id="CHEBI:58349"/>
        <dbReference type="ChEBI" id="CHEBI:67139"/>
        <dbReference type="EC" id="1.17.1.8"/>
    </reaction>
</comment>
<dbReference type="GO" id="GO:0008839">
    <property type="term" value="F:4-hydroxy-tetrahydrodipicolinate reductase"/>
    <property type="evidence" value="ECO:0007669"/>
    <property type="project" value="UniProtKB-UniRule"/>
</dbReference>
<reference evidence="16 17" key="1">
    <citation type="submission" date="2019-08" db="EMBL/GenBank/DDBJ databases">
        <authorList>
            <person name="Liang Q."/>
        </authorList>
    </citation>
    <scope>NUCLEOTIDE SEQUENCE [LARGE SCALE GENOMIC DNA]</scope>
    <source>
        <strain evidence="16 17">V1718</strain>
    </source>
</reference>
<dbReference type="InterPro" id="IPR023940">
    <property type="entry name" value="DHDPR_bac"/>
</dbReference>
<dbReference type="Pfam" id="PF01113">
    <property type="entry name" value="DapB_N"/>
    <property type="match status" value="1"/>
</dbReference>
<dbReference type="Proteomes" id="UP000321595">
    <property type="component" value="Chromosome"/>
</dbReference>
<comment type="subunit">
    <text evidence="13">Homotetramer.</text>
</comment>
<protein>
    <recommendedName>
        <fullName evidence="10 13">4-hydroxy-tetrahydrodipicolinate reductase</fullName>
        <shortName evidence="13">HTPA reductase</shortName>
        <ecNumber evidence="10 13">1.17.1.8</ecNumber>
    </recommendedName>
</protein>
<dbReference type="NCBIfam" id="TIGR00036">
    <property type="entry name" value="dapB"/>
    <property type="match status" value="1"/>
</dbReference>
<dbReference type="GO" id="GO:0019877">
    <property type="term" value="P:diaminopimelate biosynthetic process"/>
    <property type="evidence" value="ECO:0007669"/>
    <property type="project" value="UniProtKB-UniRule"/>
</dbReference>
<dbReference type="KEGG" id="bbae:FRD01_00930"/>
<dbReference type="CDD" id="cd02274">
    <property type="entry name" value="DHDPR_N"/>
    <property type="match status" value="1"/>
</dbReference>
<dbReference type="EC" id="1.17.1.8" evidence="10 13"/>
<keyword evidence="6 13" id="KW-0560">Oxidoreductase</keyword>
<dbReference type="FunFam" id="3.30.360.10:FF:000004">
    <property type="entry name" value="4-hydroxy-tetrahydrodipicolinate reductase"/>
    <property type="match status" value="1"/>
</dbReference>
<evidence type="ECO:0000256" key="8">
    <source>
        <dbReference type="ARBA" id="ARBA00023154"/>
    </source>
</evidence>
<evidence type="ECO:0000256" key="5">
    <source>
        <dbReference type="ARBA" id="ARBA00022915"/>
    </source>
</evidence>
<dbReference type="PANTHER" id="PTHR20836:SF0">
    <property type="entry name" value="4-HYDROXY-TETRAHYDRODIPICOLINATE REDUCTASE 1, CHLOROPLASTIC-RELATED"/>
    <property type="match status" value="1"/>
</dbReference>
<dbReference type="Pfam" id="PF05173">
    <property type="entry name" value="DapB_C"/>
    <property type="match status" value="1"/>
</dbReference>
<gene>
    <name evidence="13" type="primary">dapB</name>
    <name evidence="16" type="ORF">FRD01_00930</name>
</gene>
<evidence type="ECO:0000256" key="11">
    <source>
        <dbReference type="ARBA" id="ARBA00049080"/>
    </source>
</evidence>
<evidence type="ECO:0000256" key="3">
    <source>
        <dbReference type="ARBA" id="ARBA00022605"/>
    </source>
</evidence>
<dbReference type="GO" id="GO:0050661">
    <property type="term" value="F:NADP binding"/>
    <property type="evidence" value="ECO:0007669"/>
    <property type="project" value="UniProtKB-UniRule"/>
</dbReference>
<dbReference type="Gene3D" id="3.30.360.10">
    <property type="entry name" value="Dihydrodipicolinate Reductase, domain 2"/>
    <property type="match status" value="1"/>
</dbReference>
<dbReference type="OrthoDB" id="9790352at2"/>
<feature type="domain" description="Dihydrodipicolinate reductase N-terminal" evidence="14">
    <location>
        <begin position="38"/>
        <end position="95"/>
    </location>
</feature>
<dbReference type="PANTHER" id="PTHR20836">
    <property type="entry name" value="DIHYDRODIPICOLINATE REDUCTASE"/>
    <property type="match status" value="1"/>
</dbReference>
<accession>A0A5B8XR57</accession>
<dbReference type="AlphaFoldDB" id="A0A5B8XR57"/>
<comment type="caution">
    <text evidence="13">Was originally thought to be a dihydrodipicolinate reductase (DHDPR), catalyzing the conversion of dihydrodipicolinate to tetrahydrodipicolinate. However, it was shown in E.coli that the substrate of the enzymatic reaction is not dihydrodipicolinate (DHDP) but in fact (2S,4S)-4-hydroxy-2,3,4,5-tetrahydrodipicolinic acid (HTPA), the product released by the DapA-catalyzed reaction.</text>
</comment>
<keyword evidence="7 13" id="KW-0520">NAD</keyword>
<feature type="binding site" evidence="13">
    <location>
        <begin position="68"/>
        <end position="70"/>
    </location>
    <ligand>
        <name>NAD(+)</name>
        <dbReference type="ChEBI" id="CHEBI:57540"/>
    </ligand>
</feature>
<evidence type="ECO:0000256" key="10">
    <source>
        <dbReference type="ARBA" id="ARBA00038983"/>
    </source>
</evidence>
<comment type="pathway">
    <text evidence="9 13">Amino-acid biosynthesis; L-lysine biosynthesis via DAP pathway; (S)-tetrahydrodipicolinate from L-aspartate: step 4/4.</text>
</comment>
<evidence type="ECO:0000256" key="9">
    <source>
        <dbReference type="ARBA" id="ARBA00037922"/>
    </source>
</evidence>
<dbReference type="InterPro" id="IPR000846">
    <property type="entry name" value="DapB_N"/>
</dbReference>
<dbReference type="PIRSF" id="PIRSF000161">
    <property type="entry name" value="DHPR"/>
    <property type="match status" value="1"/>
</dbReference>